<dbReference type="InterPro" id="IPR000868">
    <property type="entry name" value="Isochorismatase-like_dom"/>
</dbReference>
<dbReference type="STRING" id="632773.BBEV_2111"/>
<accession>A0A1D7QWX2</accession>
<dbReference type="AlphaFoldDB" id="A0A1D7QWX2"/>
<dbReference type="PANTHER" id="PTHR43540">
    <property type="entry name" value="PEROXYUREIDOACRYLATE/UREIDOACRYLATE AMIDOHYDROLASE-RELATED"/>
    <property type="match status" value="1"/>
</dbReference>
<reference evidence="4 5" key="1">
    <citation type="submission" date="2015-08" db="EMBL/GenBank/DDBJ databases">
        <title>The complete genome sequence of Bacillus beveridgei MLTeJB.</title>
        <authorList>
            <person name="Hanson T.E."/>
            <person name="Mesa C."/>
            <person name="Basesman S.M."/>
            <person name="Oremland R.S."/>
        </authorList>
    </citation>
    <scope>NUCLEOTIDE SEQUENCE [LARGE SCALE GENOMIC DNA]</scope>
    <source>
        <strain evidence="4 5">MLTeJB</strain>
    </source>
</reference>
<dbReference type="InterPro" id="IPR036380">
    <property type="entry name" value="Isochorismatase-like_sf"/>
</dbReference>
<evidence type="ECO:0000256" key="1">
    <source>
        <dbReference type="ARBA" id="ARBA00006336"/>
    </source>
</evidence>
<dbReference type="GO" id="GO:0008908">
    <property type="term" value="F:isochorismatase activity"/>
    <property type="evidence" value="ECO:0007669"/>
    <property type="project" value="UniProtKB-EC"/>
</dbReference>
<feature type="domain" description="Isochorismatase-like" evidence="3">
    <location>
        <begin position="5"/>
        <end position="167"/>
    </location>
</feature>
<protein>
    <submittedName>
        <fullName evidence="4">Isochorismatase</fullName>
        <ecNumber evidence="4">3.3.2.1</ecNumber>
    </submittedName>
</protein>
<keyword evidence="5" id="KW-1185">Reference proteome</keyword>
<dbReference type="RefSeq" id="WP_069365445.1">
    <property type="nucleotide sequence ID" value="NZ_CP012502.1"/>
</dbReference>
<evidence type="ECO:0000256" key="2">
    <source>
        <dbReference type="ARBA" id="ARBA00022801"/>
    </source>
</evidence>
<dbReference type="PATRIC" id="fig|632773.3.peg.2224"/>
<dbReference type="Proteomes" id="UP000094463">
    <property type="component" value="Chromosome"/>
</dbReference>
<dbReference type="InterPro" id="IPR050272">
    <property type="entry name" value="Isochorismatase-like_hydrls"/>
</dbReference>
<evidence type="ECO:0000259" key="3">
    <source>
        <dbReference type="Pfam" id="PF00857"/>
    </source>
</evidence>
<evidence type="ECO:0000313" key="4">
    <source>
        <dbReference type="EMBL" id="AOM83469.1"/>
    </source>
</evidence>
<evidence type="ECO:0000313" key="5">
    <source>
        <dbReference type="Proteomes" id="UP000094463"/>
    </source>
</evidence>
<organism evidence="4 5">
    <name type="scientific">Salisediminibacterium beveridgei</name>
    <dbReference type="NCBI Taxonomy" id="632773"/>
    <lineage>
        <taxon>Bacteria</taxon>
        <taxon>Bacillati</taxon>
        <taxon>Bacillota</taxon>
        <taxon>Bacilli</taxon>
        <taxon>Bacillales</taxon>
        <taxon>Bacillaceae</taxon>
        <taxon>Salisediminibacterium</taxon>
    </lineage>
</organism>
<keyword evidence="2 4" id="KW-0378">Hydrolase</keyword>
<dbReference type="OrthoDB" id="257098at2"/>
<dbReference type="EMBL" id="CP012502">
    <property type="protein sequence ID" value="AOM83469.1"/>
    <property type="molecule type" value="Genomic_DNA"/>
</dbReference>
<dbReference type="CDD" id="cd00431">
    <property type="entry name" value="cysteine_hydrolases"/>
    <property type="match status" value="1"/>
</dbReference>
<comment type="similarity">
    <text evidence="1">Belongs to the isochorismatase family.</text>
</comment>
<dbReference type="Pfam" id="PF00857">
    <property type="entry name" value="Isochorismatase"/>
    <property type="match status" value="1"/>
</dbReference>
<dbReference type="PANTHER" id="PTHR43540:SF6">
    <property type="entry name" value="ISOCHORISMATASE-LIKE DOMAIN-CONTAINING PROTEIN"/>
    <property type="match status" value="1"/>
</dbReference>
<dbReference type="Gene3D" id="3.40.50.850">
    <property type="entry name" value="Isochorismatase-like"/>
    <property type="match status" value="1"/>
</dbReference>
<sequence length="221" mass="25383">MTTKVLVLIDLQKESNFGLFNLDRVISNSQKLIAACREQGIPIIYTRQINRMDGIGLSKGEPLKADGTPLYYADHTDQIEIIDDLKPHEGDIVIDKYRWSAFYETSLDVMLKSYGAEEVIMGGVVTDGCLMTSVFDAYFRDYEVHLVSDMVTASNRGAHQSAMLTMANWVYNLNIYRTDEMIKRLNGQPFERWRHEKTDDYQFTEGTLNQEFKRLTGDDLI</sequence>
<gene>
    <name evidence="4" type="primary">rutB</name>
    <name evidence="4" type="ORF">BBEV_2111</name>
</gene>
<dbReference type="SUPFAM" id="SSF52499">
    <property type="entry name" value="Isochorismatase-like hydrolases"/>
    <property type="match status" value="1"/>
</dbReference>
<dbReference type="EC" id="3.3.2.1" evidence="4"/>
<name>A0A1D7QWX2_9BACI</name>
<proteinExistence type="inferred from homology"/>
<dbReference type="KEGG" id="bbev:BBEV_2111"/>